<keyword evidence="1" id="KW-1133">Transmembrane helix</keyword>
<keyword evidence="1" id="KW-0472">Membrane</keyword>
<comment type="caution">
    <text evidence="2">The sequence shown here is derived from an EMBL/GenBank/DDBJ whole genome shotgun (WGS) entry which is preliminary data.</text>
</comment>
<evidence type="ECO:0000313" key="2">
    <source>
        <dbReference type="EMBL" id="MDQ0936757.1"/>
    </source>
</evidence>
<reference evidence="2 3" key="1">
    <citation type="submission" date="2023-07" db="EMBL/GenBank/DDBJ databases">
        <title>Comparative genomics of wheat-associated soil bacteria to identify genetic determinants of phenazine resistance.</title>
        <authorList>
            <person name="Mouncey N."/>
        </authorList>
    </citation>
    <scope>NUCLEOTIDE SEQUENCE [LARGE SCALE GENOMIC DNA]</scope>
    <source>
        <strain evidence="2 3">W2I16</strain>
    </source>
</reference>
<organism evidence="2 3">
    <name type="scientific">Streptomyces turgidiscabies</name>
    <dbReference type="NCBI Taxonomy" id="85558"/>
    <lineage>
        <taxon>Bacteria</taxon>
        <taxon>Bacillati</taxon>
        <taxon>Actinomycetota</taxon>
        <taxon>Actinomycetes</taxon>
        <taxon>Kitasatosporales</taxon>
        <taxon>Streptomycetaceae</taxon>
        <taxon>Streptomyces</taxon>
    </lineage>
</organism>
<feature type="transmembrane region" description="Helical" evidence="1">
    <location>
        <begin position="21"/>
        <end position="39"/>
    </location>
</feature>
<sequence>MTGKAPTADGTRLPTLTGRRFIAALMVFLGHAAAQHLFADTGVDKAYGKVVEGAGYVGVSFFWWRSRDARPGSRPRSRPR</sequence>
<keyword evidence="3" id="KW-1185">Reference proteome</keyword>
<dbReference type="EMBL" id="JAUSZS010000008">
    <property type="protein sequence ID" value="MDQ0936757.1"/>
    <property type="molecule type" value="Genomic_DNA"/>
</dbReference>
<evidence type="ECO:0000313" key="3">
    <source>
        <dbReference type="Proteomes" id="UP001223072"/>
    </source>
</evidence>
<proteinExistence type="predicted"/>
<dbReference type="Proteomes" id="UP001223072">
    <property type="component" value="Unassembled WGS sequence"/>
</dbReference>
<accession>A0ABU0RXQ0</accession>
<protein>
    <submittedName>
        <fullName evidence="2">Peptidoglycan/LPS O-acetylase OafA/YrhL</fullName>
    </submittedName>
</protein>
<keyword evidence="1" id="KW-0812">Transmembrane</keyword>
<gene>
    <name evidence="2" type="ORF">QFZ49_006732</name>
</gene>
<name>A0ABU0RXQ0_9ACTN</name>
<evidence type="ECO:0000256" key="1">
    <source>
        <dbReference type="SAM" id="Phobius"/>
    </source>
</evidence>